<comment type="caution">
    <text evidence="1">The sequence shown here is derived from an EMBL/GenBank/DDBJ whole genome shotgun (WGS) entry which is preliminary data.</text>
</comment>
<accession>A0A9X4AD82</accession>
<dbReference type="RefSeq" id="WP_271870766.1">
    <property type="nucleotide sequence ID" value="NZ_JAOTGU010000019.1"/>
</dbReference>
<reference evidence="1" key="2">
    <citation type="submission" date="2022-10" db="EMBL/GenBank/DDBJ databases">
        <authorList>
            <person name="Kostovova I."/>
            <person name="Moravkova M."/>
            <person name="Pechar R."/>
        </authorList>
    </citation>
    <scope>NUCLEOTIDE SEQUENCE</scope>
    <source>
        <strain evidence="1">M356A</strain>
    </source>
</reference>
<evidence type="ECO:0000313" key="1">
    <source>
        <dbReference type="EMBL" id="MDB6262819.1"/>
    </source>
</evidence>
<evidence type="ECO:0000313" key="2">
    <source>
        <dbReference type="Proteomes" id="UP001143700"/>
    </source>
</evidence>
<sequence>MENSDTNELRIVDLAKQIGCDYTQLQIPIKRLKTRDIGVELNPAEVDSLIKYFSKDKLISKQMFQFILEQYKQSQELISLAEIAKDKLLNNRDFHQFLEEIDKNERYDFLVPNIFPLTKNDTVKRTKVDDLVNLYLKKKISENTSVSAFVPTFDPTTKKPSKELIKVNLLEGVRTATWKQGQICGFYKRKRGEVLPIIVLYNGKINVVEAVKHDPKTRSGYNLKPRKKGDRQPVVWAFRINDLIDYDPLRRQRTKERHNSDHHLFYFINMLMQTLDENKIGCEFRCHGKYKDPYISLITDAVKINLSEFVVNGNETKKEKENKVKTFGNPTLDSIIEIVKSVSDTFSVMLRKNVEHNTLIIQSKAIKSEVAWFPKEAKPILDALDEVETSLKVPKDILLGRIVIEYYKLIIEPQYSEDTDSVPKMFEACFEEDFGTSALTEKNEE</sequence>
<dbReference type="AlphaFoldDB" id="A0A9X4AD82"/>
<name>A0A9X4AD82_LACAM</name>
<proteinExistence type="predicted"/>
<gene>
    <name evidence="1" type="ORF">ODV15_09725</name>
</gene>
<dbReference type="Proteomes" id="UP001143700">
    <property type="component" value="Unassembled WGS sequence"/>
</dbReference>
<reference evidence="1" key="1">
    <citation type="journal article" date="2022" name="Microorganisms">
        <title>Antibiotic Susceptibility, Resistance Gene Determinants and Corresponding Genomic Regions in Lactobacillus amylovorus Isolates Derived from Wild Boars and Domestic Pigs.</title>
        <authorList>
            <person name="Moravkova M."/>
            <person name="Kostovova I."/>
            <person name="Kavanova K."/>
            <person name="Pechar R."/>
            <person name="Stanek S."/>
            <person name="Brychta A."/>
            <person name="Zeman M."/>
            <person name="Kubasova T."/>
        </authorList>
    </citation>
    <scope>NUCLEOTIDE SEQUENCE</scope>
    <source>
        <strain evidence="1">M356A</strain>
    </source>
</reference>
<protein>
    <submittedName>
        <fullName evidence="1">Uncharacterized protein</fullName>
    </submittedName>
</protein>
<dbReference type="EMBL" id="JAOTGU010000019">
    <property type="protein sequence ID" value="MDB6262819.1"/>
    <property type="molecule type" value="Genomic_DNA"/>
</dbReference>
<organism evidence="1 2">
    <name type="scientific">Lactobacillus amylovorus</name>
    <dbReference type="NCBI Taxonomy" id="1604"/>
    <lineage>
        <taxon>Bacteria</taxon>
        <taxon>Bacillati</taxon>
        <taxon>Bacillota</taxon>
        <taxon>Bacilli</taxon>
        <taxon>Lactobacillales</taxon>
        <taxon>Lactobacillaceae</taxon>
        <taxon>Lactobacillus</taxon>
    </lineage>
</organism>